<comment type="similarity">
    <text evidence="1">Belongs to the short-chain dehydrogenases/reductases (SDR) family.</text>
</comment>
<dbReference type="Gene3D" id="3.40.50.720">
    <property type="entry name" value="NAD(P)-binding Rossmann-like Domain"/>
    <property type="match status" value="1"/>
</dbReference>
<proteinExistence type="inferred from homology"/>
<dbReference type="GO" id="GO:0032787">
    <property type="term" value="P:monocarboxylic acid metabolic process"/>
    <property type="evidence" value="ECO:0007669"/>
    <property type="project" value="UniProtKB-ARBA"/>
</dbReference>
<dbReference type="InterPro" id="IPR050259">
    <property type="entry name" value="SDR"/>
</dbReference>
<evidence type="ECO:0000313" key="7">
    <source>
        <dbReference type="EMBL" id="KAJ5108258.1"/>
    </source>
</evidence>
<dbReference type="InterPro" id="IPR020904">
    <property type="entry name" value="Sc_DH/Rdtase_CS"/>
</dbReference>
<keyword evidence="8" id="KW-1185">Reference proteome</keyword>
<dbReference type="PROSITE" id="PS00061">
    <property type="entry name" value="ADH_SHORT"/>
    <property type="match status" value="1"/>
</dbReference>
<evidence type="ECO:0000313" key="8">
    <source>
        <dbReference type="Proteomes" id="UP001149165"/>
    </source>
</evidence>
<dbReference type="SUPFAM" id="SSF51735">
    <property type="entry name" value="NAD(P)-binding Rossmann-fold domains"/>
    <property type="match status" value="1"/>
</dbReference>
<protein>
    <recommendedName>
        <fullName evidence="2">3-oxoacyl-[acyl-carrier-protein] reductase</fullName>
        <ecNumber evidence="2">1.1.1.100</ecNumber>
    </recommendedName>
</protein>
<organism evidence="7 8">
    <name type="scientific">Penicillium angulare</name>
    <dbReference type="NCBI Taxonomy" id="116970"/>
    <lineage>
        <taxon>Eukaryota</taxon>
        <taxon>Fungi</taxon>
        <taxon>Dikarya</taxon>
        <taxon>Ascomycota</taxon>
        <taxon>Pezizomycotina</taxon>
        <taxon>Eurotiomycetes</taxon>
        <taxon>Eurotiomycetidae</taxon>
        <taxon>Eurotiales</taxon>
        <taxon>Aspergillaceae</taxon>
        <taxon>Penicillium</taxon>
    </lineage>
</organism>
<comment type="caution">
    <text evidence="7">The sequence shown here is derived from an EMBL/GenBank/DDBJ whole genome shotgun (WGS) entry which is preliminary data.</text>
</comment>
<sequence>MSNPFPVEKASSLSLLNKVALVTGGSRGLGAGIARELAKRGANILITYNSAKGEAEKVAQAIEEYGRQCIFMQGRSSDRDAPKRIIESGVQKWGKIDIIVNNAGAGDDCFLADLTHELWDNIYDANIRMPTFLVQAAMPYLGPAPRIVNISSVAARNGSAQMSAYASSKAALEGITRVWASELGQTHNATVNCVNPGPIATDMWLRDTDPEVLKFWDEKMKETPAAPRIATVDDVAQIVAFLAEEGSRWCTGSVVNANGGLVPV</sequence>
<dbReference type="OrthoDB" id="47007at2759"/>
<dbReference type="PRINTS" id="PR00080">
    <property type="entry name" value="SDRFAMILY"/>
</dbReference>
<dbReference type="InterPro" id="IPR036291">
    <property type="entry name" value="NAD(P)-bd_dom_sf"/>
</dbReference>
<dbReference type="Pfam" id="PF13561">
    <property type="entry name" value="adh_short_C2"/>
    <property type="match status" value="1"/>
</dbReference>
<comment type="catalytic activity">
    <reaction evidence="5">
        <text>a (3R)-hydroxyacyl-[ACP] + NADP(+) = a 3-oxoacyl-[ACP] + NADPH + H(+)</text>
        <dbReference type="Rhea" id="RHEA:17397"/>
        <dbReference type="Rhea" id="RHEA-COMP:9916"/>
        <dbReference type="Rhea" id="RHEA-COMP:9945"/>
        <dbReference type="ChEBI" id="CHEBI:15378"/>
        <dbReference type="ChEBI" id="CHEBI:57783"/>
        <dbReference type="ChEBI" id="CHEBI:58349"/>
        <dbReference type="ChEBI" id="CHEBI:78776"/>
        <dbReference type="ChEBI" id="CHEBI:78827"/>
        <dbReference type="EC" id="1.1.1.100"/>
    </reaction>
</comment>
<feature type="domain" description="Ketoreductase" evidence="6">
    <location>
        <begin position="18"/>
        <end position="202"/>
    </location>
</feature>
<dbReference type="PANTHER" id="PTHR42879:SF2">
    <property type="entry name" value="3-OXOACYL-[ACYL-CARRIER-PROTEIN] REDUCTASE FABG"/>
    <property type="match status" value="1"/>
</dbReference>
<dbReference type="FunFam" id="3.40.50.720:FF:000374">
    <property type="entry name" value="3-oxoacyl-(Acyl-carrier-protein) reductase"/>
    <property type="match status" value="1"/>
</dbReference>
<evidence type="ECO:0000256" key="5">
    <source>
        <dbReference type="ARBA" id="ARBA00048508"/>
    </source>
</evidence>
<name>A0A9W9FXM7_9EURO</name>
<evidence type="ECO:0000256" key="1">
    <source>
        <dbReference type="ARBA" id="ARBA00006484"/>
    </source>
</evidence>
<dbReference type="InterPro" id="IPR057326">
    <property type="entry name" value="KR_dom"/>
</dbReference>
<reference evidence="7" key="2">
    <citation type="journal article" date="2023" name="IMA Fungus">
        <title>Comparative genomic study of the Penicillium genus elucidates a diverse pangenome and 15 lateral gene transfer events.</title>
        <authorList>
            <person name="Petersen C."/>
            <person name="Sorensen T."/>
            <person name="Nielsen M.R."/>
            <person name="Sondergaard T.E."/>
            <person name="Sorensen J.L."/>
            <person name="Fitzpatrick D.A."/>
            <person name="Frisvad J.C."/>
            <person name="Nielsen K.L."/>
        </authorList>
    </citation>
    <scope>NUCLEOTIDE SEQUENCE</scope>
    <source>
        <strain evidence="7">IBT 30069</strain>
    </source>
</reference>
<gene>
    <name evidence="7" type="ORF">N7456_004933</name>
</gene>
<evidence type="ECO:0000256" key="3">
    <source>
        <dbReference type="ARBA" id="ARBA00022857"/>
    </source>
</evidence>
<keyword evidence="4" id="KW-0560">Oxidoreductase</keyword>
<dbReference type="PANTHER" id="PTHR42879">
    <property type="entry name" value="3-OXOACYL-(ACYL-CARRIER-PROTEIN) REDUCTASE"/>
    <property type="match status" value="1"/>
</dbReference>
<dbReference type="InterPro" id="IPR002347">
    <property type="entry name" value="SDR_fam"/>
</dbReference>
<keyword evidence="3" id="KW-0521">NADP</keyword>
<dbReference type="SMART" id="SM00822">
    <property type="entry name" value="PKS_KR"/>
    <property type="match status" value="1"/>
</dbReference>
<evidence type="ECO:0000259" key="6">
    <source>
        <dbReference type="SMART" id="SM00822"/>
    </source>
</evidence>
<dbReference type="EC" id="1.1.1.100" evidence="2"/>
<dbReference type="AlphaFoldDB" id="A0A9W9FXM7"/>
<evidence type="ECO:0000256" key="2">
    <source>
        <dbReference type="ARBA" id="ARBA00012948"/>
    </source>
</evidence>
<dbReference type="EMBL" id="JAPQKH010000003">
    <property type="protein sequence ID" value="KAJ5108258.1"/>
    <property type="molecule type" value="Genomic_DNA"/>
</dbReference>
<dbReference type="GO" id="GO:0004316">
    <property type="term" value="F:3-oxoacyl-[acyl-carrier-protein] reductase (NADPH) activity"/>
    <property type="evidence" value="ECO:0007669"/>
    <property type="project" value="UniProtKB-EC"/>
</dbReference>
<reference evidence="7" key="1">
    <citation type="submission" date="2022-11" db="EMBL/GenBank/DDBJ databases">
        <authorList>
            <person name="Petersen C."/>
        </authorList>
    </citation>
    <scope>NUCLEOTIDE SEQUENCE</scope>
    <source>
        <strain evidence="7">IBT 30069</strain>
    </source>
</reference>
<accession>A0A9W9FXM7</accession>
<dbReference type="Proteomes" id="UP001149165">
    <property type="component" value="Unassembled WGS sequence"/>
</dbReference>
<evidence type="ECO:0000256" key="4">
    <source>
        <dbReference type="ARBA" id="ARBA00023002"/>
    </source>
</evidence>
<dbReference type="PRINTS" id="PR00081">
    <property type="entry name" value="GDHRDH"/>
</dbReference>